<dbReference type="RefSeq" id="WP_088872758.1">
    <property type="nucleotide sequence ID" value="NZ_CP022111.1"/>
</dbReference>
<dbReference type="Proteomes" id="UP000197153">
    <property type="component" value="Chromosome 2"/>
</dbReference>
<dbReference type="PANTHER" id="PTHR10009">
    <property type="entry name" value="PROTEIN YELLOW-RELATED"/>
    <property type="match status" value="1"/>
</dbReference>
<proteinExistence type="predicted"/>
<accession>A0A248JUE5</accession>
<dbReference type="Gene3D" id="2.120.10.30">
    <property type="entry name" value="TolB, C-terminal domain"/>
    <property type="match status" value="1"/>
</dbReference>
<feature type="chain" id="PRO_5012399774" description="Gluconolactonase" evidence="3">
    <location>
        <begin position="32"/>
        <end position="370"/>
    </location>
</feature>
<protein>
    <recommendedName>
        <fullName evidence="6">Gluconolactonase</fullName>
    </recommendedName>
</protein>
<dbReference type="PANTHER" id="PTHR10009:SF18">
    <property type="entry name" value="PROTEIN YELLOW-LIKE PROTEIN"/>
    <property type="match status" value="1"/>
</dbReference>
<dbReference type="Pfam" id="PF03022">
    <property type="entry name" value="MRJP"/>
    <property type="match status" value="1"/>
</dbReference>
<evidence type="ECO:0008006" key="6">
    <source>
        <dbReference type="Google" id="ProtNLM"/>
    </source>
</evidence>
<dbReference type="AlphaFoldDB" id="A0A248JUE5"/>
<name>A0A248JUE5_9PROT</name>
<dbReference type="GO" id="GO:0005576">
    <property type="term" value="C:extracellular region"/>
    <property type="evidence" value="ECO:0007669"/>
    <property type="project" value="UniProtKB-SubCell"/>
</dbReference>
<evidence type="ECO:0000313" key="4">
    <source>
        <dbReference type="EMBL" id="ASG22140.1"/>
    </source>
</evidence>
<dbReference type="KEGG" id="nao:Y958_14270"/>
<comment type="subcellular location">
    <subcellularLocation>
        <location evidence="1">Secreted</location>
    </subcellularLocation>
</comment>
<keyword evidence="3" id="KW-0732">Signal</keyword>
<dbReference type="SUPFAM" id="SSF101898">
    <property type="entry name" value="NHL repeat"/>
    <property type="match status" value="1"/>
</dbReference>
<evidence type="ECO:0000256" key="3">
    <source>
        <dbReference type="SAM" id="SignalP"/>
    </source>
</evidence>
<keyword evidence="5" id="KW-1185">Reference proteome</keyword>
<evidence type="ECO:0000256" key="1">
    <source>
        <dbReference type="ARBA" id="ARBA00004613"/>
    </source>
</evidence>
<evidence type="ECO:0000313" key="5">
    <source>
        <dbReference type="Proteomes" id="UP000197153"/>
    </source>
</evidence>
<feature type="signal peptide" evidence="3">
    <location>
        <begin position="1"/>
        <end position="31"/>
    </location>
</feature>
<dbReference type="EMBL" id="CP022111">
    <property type="protein sequence ID" value="ASG22140.1"/>
    <property type="molecule type" value="Genomic_DNA"/>
</dbReference>
<gene>
    <name evidence="4" type="ORF">Y958_14270</name>
</gene>
<keyword evidence="2" id="KW-0964">Secreted</keyword>
<organism evidence="4 5">
    <name type="scientific">Nitrospirillum viridazoti CBAmc</name>
    <dbReference type="NCBI Taxonomy" id="1441467"/>
    <lineage>
        <taxon>Bacteria</taxon>
        <taxon>Pseudomonadati</taxon>
        <taxon>Pseudomonadota</taxon>
        <taxon>Alphaproteobacteria</taxon>
        <taxon>Rhodospirillales</taxon>
        <taxon>Azospirillaceae</taxon>
        <taxon>Nitrospirillum</taxon>
        <taxon>Nitrospirillum viridazoti</taxon>
    </lineage>
</organism>
<evidence type="ECO:0000256" key="2">
    <source>
        <dbReference type="ARBA" id="ARBA00022525"/>
    </source>
</evidence>
<dbReference type="InterPro" id="IPR017996">
    <property type="entry name" value="MRJP/yellow-related"/>
</dbReference>
<reference evidence="4 5" key="1">
    <citation type="submission" date="2017-06" db="EMBL/GenBank/DDBJ databases">
        <title>Complete genome sequence of Nitrospirillum amazonense strain CBAmC, an endophytic nitrogen-fixing and plant growth-promoting bacterium, isolated from sugarcane.</title>
        <authorList>
            <person name="Schwab S."/>
            <person name="dos Santos Teixeira K.R."/>
            <person name="Simoes Araujo J.L."/>
            <person name="Soares Vidal M."/>
            <person name="Borges de Freitas H.R."/>
            <person name="Rivello Crivelaro A.L."/>
            <person name="Bueno de Camargo Nunes A."/>
            <person name="dos Santos C.M."/>
            <person name="Palmeira da Silva Rosa D."/>
            <person name="da Silva Padilha D."/>
            <person name="da Silva E."/>
            <person name="Araujo Terra L."/>
            <person name="Soares Mendes V."/>
            <person name="Farinelli L."/>
            <person name="Magalhaes Cruz L."/>
            <person name="Baldani J.I."/>
        </authorList>
    </citation>
    <scope>NUCLEOTIDE SEQUENCE [LARGE SCALE GENOMIC DNA]</scope>
    <source>
        <strain evidence="4 5">CBAmC</strain>
    </source>
</reference>
<dbReference type="InterPro" id="IPR011042">
    <property type="entry name" value="6-blade_b-propeller_TolB-like"/>
</dbReference>
<sequence>MPVAAFPRLRPPLRIIAVVAAQLILGQPAVAAPPAPPLTVAVQNPDAVWNAVAVEGARVFLAGPRWTGTKLPPLVVVAGGGAPKPFPDAGWNAWVPGADPARAFVNINAIHRDDSGGLWVVDTGAPDFGGDPLPRGAKLVRIDLNTGRVDRVIPLGADVARPGSYVDDIRFHGSHAYLTDAGQPGLIVLDLATGVARRVLDRHPSTVAPADRPIVVDGETVLAPDGRPLAVHSDPLEVSPDGEWLYYAPLEGPWSRVPTRLLDDPTVPAATLADAVRPWIDLPPVGGTAMGPDGSLYYTDLAANAVRRRAPDGRVTSVAHDARLHWVDAPYLAADGTLWLPAAQMDRVALFHHGKSQVRIPMTIFTVRTR</sequence>